<dbReference type="InterPro" id="IPR029035">
    <property type="entry name" value="DHS-like_NAD/FAD-binding_dom"/>
</dbReference>
<dbReference type="Gene3D" id="3.30.1600.10">
    <property type="entry name" value="SIR2/SIRT2 'Small Domain"/>
    <property type="match status" value="1"/>
</dbReference>
<comment type="similarity">
    <text evidence="2">Belongs to the sirtuin family. Class I subfamily.</text>
</comment>
<feature type="region of interest" description="Disordered" evidence="9">
    <location>
        <begin position="344"/>
        <end position="433"/>
    </location>
</feature>
<evidence type="ECO:0000256" key="2">
    <source>
        <dbReference type="ARBA" id="ARBA00006924"/>
    </source>
</evidence>
<evidence type="ECO:0000256" key="8">
    <source>
        <dbReference type="SAM" id="Coils"/>
    </source>
</evidence>
<dbReference type="PANTHER" id="PTHR11085:SF6">
    <property type="entry name" value="NAD-DEPENDENT PROTEIN DEACETYLASE SIRTUIN-2"/>
    <property type="match status" value="1"/>
</dbReference>
<evidence type="ECO:0000256" key="4">
    <source>
        <dbReference type="ARBA" id="ARBA00022723"/>
    </source>
</evidence>
<dbReference type="CDD" id="cd01408">
    <property type="entry name" value="SIRT1"/>
    <property type="match status" value="1"/>
</dbReference>
<keyword evidence="12" id="KW-1185">Reference proteome</keyword>
<evidence type="ECO:0000256" key="1">
    <source>
        <dbReference type="ARBA" id="ARBA00001947"/>
    </source>
</evidence>
<dbReference type="RefSeq" id="XP_018068182.1">
    <property type="nucleotide sequence ID" value="XM_018215445.1"/>
</dbReference>
<keyword evidence="3" id="KW-0808">Transferase</keyword>
<dbReference type="GeneID" id="28825171"/>
<keyword evidence="5 7" id="KW-0862">Zinc</keyword>
<feature type="compositionally biased region" description="Basic and acidic residues" evidence="9">
    <location>
        <begin position="1"/>
        <end position="10"/>
    </location>
</feature>
<dbReference type="GO" id="GO:0046872">
    <property type="term" value="F:metal ion binding"/>
    <property type="evidence" value="ECO:0007669"/>
    <property type="project" value="UniProtKB-KW"/>
</dbReference>
<dbReference type="SUPFAM" id="SSF52467">
    <property type="entry name" value="DHS-like NAD/FAD-binding domain"/>
    <property type="match status" value="1"/>
</dbReference>
<dbReference type="Proteomes" id="UP000070700">
    <property type="component" value="Unassembled WGS sequence"/>
</dbReference>
<feature type="coiled-coil region" evidence="8">
    <location>
        <begin position="304"/>
        <end position="331"/>
    </location>
</feature>
<evidence type="ECO:0000256" key="5">
    <source>
        <dbReference type="ARBA" id="ARBA00022833"/>
    </source>
</evidence>
<dbReference type="GO" id="GO:0005634">
    <property type="term" value="C:nucleus"/>
    <property type="evidence" value="ECO:0007669"/>
    <property type="project" value="TreeGrafter"/>
</dbReference>
<evidence type="ECO:0000256" key="7">
    <source>
        <dbReference type="PROSITE-ProRule" id="PRU00236"/>
    </source>
</evidence>
<feature type="binding site" evidence="7">
    <location>
        <position position="179"/>
    </location>
    <ligand>
        <name>Zn(2+)</name>
        <dbReference type="ChEBI" id="CHEBI:29105"/>
    </ligand>
</feature>
<proteinExistence type="inferred from homology"/>
<dbReference type="AlphaFoldDB" id="A0A194X1V9"/>
<evidence type="ECO:0000313" key="11">
    <source>
        <dbReference type="EMBL" id="KUJ13827.1"/>
    </source>
</evidence>
<feature type="region of interest" description="Disordered" evidence="9">
    <location>
        <begin position="1"/>
        <end position="22"/>
    </location>
</feature>
<dbReference type="InterPro" id="IPR050134">
    <property type="entry name" value="NAD-dep_sirtuin_deacylases"/>
</dbReference>
<evidence type="ECO:0000256" key="9">
    <source>
        <dbReference type="SAM" id="MobiDB-lite"/>
    </source>
</evidence>
<dbReference type="Pfam" id="PF02146">
    <property type="entry name" value="SIR2"/>
    <property type="match status" value="1"/>
</dbReference>
<keyword evidence="8" id="KW-0175">Coiled coil</keyword>
<dbReference type="PROSITE" id="PS50305">
    <property type="entry name" value="SIRTUIN"/>
    <property type="match status" value="1"/>
</dbReference>
<feature type="compositionally biased region" description="Basic and acidic residues" evidence="9">
    <location>
        <begin position="344"/>
        <end position="356"/>
    </location>
</feature>
<keyword evidence="4 7" id="KW-0479">Metal-binding</keyword>
<dbReference type="STRING" id="149040.A0A194X1V9"/>
<dbReference type="KEGG" id="psco:LY89DRAFT_687178"/>
<evidence type="ECO:0000256" key="6">
    <source>
        <dbReference type="ARBA" id="ARBA00023027"/>
    </source>
</evidence>
<dbReference type="Gene3D" id="3.40.50.1220">
    <property type="entry name" value="TPP-binding domain"/>
    <property type="match status" value="1"/>
</dbReference>
<evidence type="ECO:0000259" key="10">
    <source>
        <dbReference type="PROSITE" id="PS50305"/>
    </source>
</evidence>
<feature type="compositionally biased region" description="Basic and acidic residues" evidence="9">
    <location>
        <begin position="423"/>
        <end position="433"/>
    </location>
</feature>
<dbReference type="GO" id="GO:0017136">
    <property type="term" value="F:histone deacetylase activity, NAD-dependent"/>
    <property type="evidence" value="ECO:0007669"/>
    <property type="project" value="TreeGrafter"/>
</dbReference>
<dbReference type="FunCoup" id="A0A194X1V9">
    <property type="interactions" value="486"/>
</dbReference>
<feature type="domain" description="Deacetylase sirtuin-type" evidence="10">
    <location>
        <begin position="17"/>
        <end position="279"/>
    </location>
</feature>
<feature type="active site" description="Proton acceptor" evidence="7">
    <location>
        <position position="147"/>
    </location>
</feature>
<dbReference type="OrthoDB" id="420264at2759"/>
<evidence type="ECO:0000313" key="12">
    <source>
        <dbReference type="Proteomes" id="UP000070700"/>
    </source>
</evidence>
<dbReference type="InterPro" id="IPR003000">
    <property type="entry name" value="Sirtuin"/>
</dbReference>
<dbReference type="EMBL" id="KQ947421">
    <property type="protein sequence ID" value="KUJ13827.1"/>
    <property type="molecule type" value="Genomic_DNA"/>
</dbReference>
<dbReference type="InterPro" id="IPR026591">
    <property type="entry name" value="Sirtuin_cat_small_dom_sf"/>
</dbReference>
<sequence length="433" mass="47686">MGQAESREPIDPSQPPETLSSRTLEGVAEYIKDGRHKRIVVMTGAGISTSAGIPDFRSPDTGLYANLQRLNLPFAEAVFDISYFRQNPDPFYVLAKELYPGKFYPTIAHAFIALLDEKFLLQMLFTQNIDCLERRAGVPGDKIVEAHGSFATQRCIECKTEYPDDLMKKAIERAEVPHCVVPQCNGLVKPDIVFFGEQLPEAFHKNRHVPAMADLVIVMGTSLTVQPFASLPGFAREGVPRVLINKESVGDLGCRLDDVLVLGDCDTGVRKLADALGWRDELEQLWLEVGGKVPEREAARLKEQRKAMTKDEALEAEIEKLTREVDDTLKVSKDHTEWVNKNLAESDEKAASKAAKDSGGTITSASELPPKTEGLKEPPPTPASNENTPINTEKVDNEAPAKAPAIDSKAILDVTLPHNRPSTTEDKKPPSRI</sequence>
<protein>
    <submittedName>
        <fullName evidence="11">NAD-dependent deacetylase sirtuin-2</fullName>
    </submittedName>
</protein>
<keyword evidence="6" id="KW-0520">NAD</keyword>
<name>A0A194X1V9_MOLSC</name>
<dbReference type="PANTHER" id="PTHR11085">
    <property type="entry name" value="NAD-DEPENDENT PROTEIN DEACYLASE SIRTUIN-5, MITOCHONDRIAL-RELATED"/>
    <property type="match status" value="1"/>
</dbReference>
<organism evidence="11 12">
    <name type="scientific">Mollisia scopiformis</name>
    <name type="common">Conifer needle endophyte fungus</name>
    <name type="synonym">Phialocephala scopiformis</name>
    <dbReference type="NCBI Taxonomy" id="149040"/>
    <lineage>
        <taxon>Eukaryota</taxon>
        <taxon>Fungi</taxon>
        <taxon>Dikarya</taxon>
        <taxon>Ascomycota</taxon>
        <taxon>Pezizomycotina</taxon>
        <taxon>Leotiomycetes</taxon>
        <taxon>Helotiales</taxon>
        <taxon>Mollisiaceae</taxon>
        <taxon>Mollisia</taxon>
    </lineage>
</organism>
<reference evidence="11 12" key="1">
    <citation type="submission" date="2015-10" db="EMBL/GenBank/DDBJ databases">
        <title>Full genome of DAOMC 229536 Phialocephala scopiformis, a fungal endophyte of spruce producing the potent anti-insectan compound rugulosin.</title>
        <authorList>
            <consortium name="DOE Joint Genome Institute"/>
            <person name="Walker A.K."/>
            <person name="Frasz S.L."/>
            <person name="Seifert K.A."/>
            <person name="Miller J.D."/>
            <person name="Mondo S.J."/>
            <person name="Labutti K."/>
            <person name="Lipzen A."/>
            <person name="Dockter R."/>
            <person name="Kennedy M."/>
            <person name="Grigoriev I.V."/>
            <person name="Spatafora J.W."/>
        </authorList>
    </citation>
    <scope>NUCLEOTIDE SEQUENCE [LARGE SCALE GENOMIC DNA]</scope>
    <source>
        <strain evidence="11 12">CBS 120377</strain>
    </source>
</reference>
<feature type="binding site" evidence="7">
    <location>
        <position position="158"/>
    </location>
    <ligand>
        <name>Zn(2+)</name>
        <dbReference type="ChEBI" id="CHEBI:29105"/>
    </ligand>
</feature>
<gene>
    <name evidence="11" type="ORF">LY89DRAFT_687178</name>
</gene>
<accession>A0A194X1V9</accession>
<dbReference type="InterPro" id="IPR026590">
    <property type="entry name" value="Ssirtuin_cat_dom"/>
</dbReference>
<evidence type="ECO:0000256" key="3">
    <source>
        <dbReference type="ARBA" id="ARBA00022679"/>
    </source>
</evidence>
<feature type="binding site" evidence="7">
    <location>
        <position position="155"/>
    </location>
    <ligand>
        <name>Zn(2+)</name>
        <dbReference type="ChEBI" id="CHEBI:29105"/>
    </ligand>
</feature>
<feature type="binding site" evidence="7">
    <location>
        <position position="184"/>
    </location>
    <ligand>
        <name>Zn(2+)</name>
        <dbReference type="ChEBI" id="CHEBI:29105"/>
    </ligand>
</feature>
<dbReference type="GO" id="GO:0070403">
    <property type="term" value="F:NAD+ binding"/>
    <property type="evidence" value="ECO:0007669"/>
    <property type="project" value="InterPro"/>
</dbReference>
<dbReference type="InParanoid" id="A0A194X1V9"/>
<comment type="cofactor">
    <cofactor evidence="1">
        <name>Zn(2+)</name>
        <dbReference type="ChEBI" id="CHEBI:29105"/>
    </cofactor>
</comment>